<keyword evidence="4" id="KW-1185">Reference proteome</keyword>
<reference evidence="5" key="2">
    <citation type="submission" date="2020-05" db="EMBL/GenBank/DDBJ databases">
        <title>Classification of alakaliphilic streptomycetes isolated from an alkaline soil next to Lonar Crater, India and a proposal for the recognition of Streptomyces alkaliterrae sp. nov.</title>
        <authorList>
            <person name="Golinska P."/>
        </authorList>
    </citation>
    <scope>NUCLEOTIDE SEQUENCE [LARGE SCALE GENOMIC DNA]</scope>
    <source>
        <strain evidence="5">OF8</strain>
    </source>
</reference>
<dbReference type="AlphaFoldDB" id="A0A5P0YVD7"/>
<dbReference type="SUPFAM" id="SSF52540">
    <property type="entry name" value="P-loop containing nucleoside triphosphate hydrolases"/>
    <property type="match status" value="1"/>
</dbReference>
<feature type="domain" description="HTH luxR-type" evidence="1">
    <location>
        <begin position="773"/>
        <end position="834"/>
    </location>
</feature>
<dbReference type="InterPro" id="IPR016032">
    <property type="entry name" value="Sig_transdc_resp-reg_C-effctor"/>
</dbReference>
<dbReference type="InterPro" id="IPR027417">
    <property type="entry name" value="P-loop_NTPase"/>
</dbReference>
<sequence>MVGGFDWPVVARESELAEIEQCTAMRMGALLVGAPGVGKSRLLEAAVERAARTGARVLRPEELDKFQAQTPRHRTQARPQPIVIALDDVHLADRVAFESAHRMAHSGRALLLATTEPGAALPDELRRLLVGGRMRRLAVEALNRSGAARMLSTRLAGPVAVDSAERFWELSHGYPLVLRELVDQGLADGTLRQAGGFWHWSGFGGTPSGRLVDLVDLMLGDLDANERELVNMLGLAGTLEAGLSVVTESGDAAESLNRRGLVVARRSGLRLTLRLTHPLCEAVIAATLPELTARRLRVRIADAIERTGARRPNDAARVVRLRLGTRRPPGPDNARKAAVDALRARDYPLAELLCRSVPAEDTDDRLLATLGEALAGQRRHIEAEACLSSVPQLAAVPRARALNLAFGLGRLAEAEAVAGRDQGVRALVRLFKDRIAEARELADSAVDAVPALSALLHHESGDGERALAVLRRGLPALSGLRDGDRHDTGLCAADLLEHHFLTGWITLDTQGPAAIEAAPAGLRERAADGDPRARMFVDLIEARILRLTGRTGRAVEALRRAAAHRGPVEWLAPRPWRIAQLAGAVAESGDAREAASLLEQAREAEREERQHPLTADAMALEAALVTAWLGDRRGAARQALETAGRALAAGRRHQGLAALHLAARAGQARGALVLWRARHEGVSAVDDVRLQHVLSLADDDGRSLDAVSLRFAAMGLLPLAAEAAAAARRAHETSDDHRAARASRATSAELLSRCGAALPEWAPAADGRGPRGRPRSRAALTLREREIATLAVSLSNQEIADRLGLSVRTVENHLYRAYGKLAVTTRTDLAPRLGVAPARRTRIA</sequence>
<reference evidence="3 4" key="1">
    <citation type="submission" date="2019-10" db="EMBL/GenBank/DDBJ databases">
        <title>Streptomyces sp. nov., a novel actinobacterium isolated from alkaline environment.</title>
        <authorList>
            <person name="Golinska P."/>
        </authorList>
    </citation>
    <scope>NUCLEOTIDE SEQUENCE [LARGE SCALE GENOMIC DNA]</scope>
    <source>
        <strain evidence="3 4">OF1</strain>
    </source>
</reference>
<evidence type="ECO:0000313" key="2">
    <source>
        <dbReference type="EMBL" id="MBB1258118.1"/>
    </source>
</evidence>
<dbReference type="OrthoDB" id="3197423at2"/>
<dbReference type="EMBL" id="JABJXA010000016">
    <property type="protein sequence ID" value="MBB1258118.1"/>
    <property type="molecule type" value="Genomic_DNA"/>
</dbReference>
<dbReference type="Proteomes" id="UP000320857">
    <property type="component" value="Unassembled WGS sequence"/>
</dbReference>
<dbReference type="SUPFAM" id="SSF46894">
    <property type="entry name" value="C-terminal effector domain of the bipartite response regulators"/>
    <property type="match status" value="1"/>
</dbReference>
<reference evidence="2" key="3">
    <citation type="journal article" name="Syst. Appl. Microbiol.">
        <title>Streptomyces alkaliterrae sp. nov., isolated from an alkaline soil, and emended descriptions of Streptomyces alkaliphilus, Streptomyces calidiresistens and Streptomyces durbertensis.</title>
        <authorList>
            <person name="Swiecimska M."/>
            <person name="Golinska P."/>
            <person name="Nouioui I."/>
            <person name="Wypij M."/>
            <person name="Rai M."/>
            <person name="Sangal V."/>
            <person name="Goodfellow M."/>
        </authorList>
    </citation>
    <scope>NUCLEOTIDE SEQUENCE</scope>
    <source>
        <strain evidence="2">OF8</strain>
    </source>
</reference>
<name>A0A5P0YVD7_9ACTN</name>
<proteinExistence type="predicted"/>
<dbReference type="SMART" id="SM00421">
    <property type="entry name" value="HTH_LUXR"/>
    <property type="match status" value="1"/>
</dbReference>
<dbReference type="PROSITE" id="PS50043">
    <property type="entry name" value="HTH_LUXR_2"/>
    <property type="match status" value="1"/>
</dbReference>
<dbReference type="Pfam" id="PF00196">
    <property type="entry name" value="GerE"/>
    <property type="match status" value="1"/>
</dbReference>
<evidence type="ECO:0000313" key="3">
    <source>
        <dbReference type="EMBL" id="MQS04253.1"/>
    </source>
</evidence>
<dbReference type="Gene3D" id="1.10.10.10">
    <property type="entry name" value="Winged helix-like DNA-binding domain superfamily/Winged helix DNA-binding domain"/>
    <property type="match status" value="1"/>
</dbReference>
<protein>
    <recommendedName>
        <fullName evidence="1">HTH luxR-type domain-containing protein</fullName>
    </recommendedName>
</protein>
<comment type="caution">
    <text evidence="3">The sequence shown here is derived from an EMBL/GenBank/DDBJ whole genome shotgun (WGS) entry which is preliminary data.</text>
</comment>
<dbReference type="Gene3D" id="3.40.50.300">
    <property type="entry name" value="P-loop containing nucleotide triphosphate hydrolases"/>
    <property type="match status" value="1"/>
</dbReference>
<evidence type="ECO:0000313" key="5">
    <source>
        <dbReference type="Proteomes" id="UP000517765"/>
    </source>
</evidence>
<dbReference type="EMBL" id="VJYK02000260">
    <property type="protein sequence ID" value="MQS04253.1"/>
    <property type="molecule type" value="Genomic_DNA"/>
</dbReference>
<dbReference type="InterPro" id="IPR000792">
    <property type="entry name" value="Tscrpt_reg_LuxR_C"/>
</dbReference>
<gene>
    <name evidence="3" type="ORF">FNX44_020720</name>
    <name evidence="2" type="ORF">H3147_04645</name>
</gene>
<dbReference type="GO" id="GO:0006355">
    <property type="term" value="P:regulation of DNA-templated transcription"/>
    <property type="evidence" value="ECO:0007669"/>
    <property type="project" value="InterPro"/>
</dbReference>
<dbReference type="InterPro" id="IPR036388">
    <property type="entry name" value="WH-like_DNA-bd_sf"/>
</dbReference>
<dbReference type="GO" id="GO:0003677">
    <property type="term" value="F:DNA binding"/>
    <property type="evidence" value="ECO:0007669"/>
    <property type="project" value="InterPro"/>
</dbReference>
<evidence type="ECO:0000259" key="1">
    <source>
        <dbReference type="PROSITE" id="PS50043"/>
    </source>
</evidence>
<evidence type="ECO:0000313" key="4">
    <source>
        <dbReference type="Proteomes" id="UP000320857"/>
    </source>
</evidence>
<dbReference type="RefSeq" id="WP_143650045.1">
    <property type="nucleotide sequence ID" value="NZ_JABJXA010000016.1"/>
</dbReference>
<dbReference type="Proteomes" id="UP000517765">
    <property type="component" value="Unassembled WGS sequence"/>
</dbReference>
<organism evidence="3 4">
    <name type="scientific">Streptomyces alkaliterrae</name>
    <dbReference type="NCBI Taxonomy" id="2213162"/>
    <lineage>
        <taxon>Bacteria</taxon>
        <taxon>Bacillati</taxon>
        <taxon>Actinomycetota</taxon>
        <taxon>Actinomycetes</taxon>
        <taxon>Kitasatosporales</taxon>
        <taxon>Streptomycetaceae</taxon>
        <taxon>Streptomyces</taxon>
    </lineage>
</organism>
<dbReference type="CDD" id="cd06170">
    <property type="entry name" value="LuxR_C_like"/>
    <property type="match status" value="1"/>
</dbReference>
<accession>A0A5P0YVD7</accession>